<reference evidence="1 2" key="1">
    <citation type="submission" date="2023-09" db="EMBL/GenBank/DDBJ databases">
        <authorList>
            <person name="Wang M."/>
        </authorList>
    </citation>
    <scope>NUCLEOTIDE SEQUENCE [LARGE SCALE GENOMIC DNA]</scope>
    <source>
        <strain evidence="1">GT-2023</strain>
        <tissue evidence="1">Liver</tissue>
    </source>
</reference>
<dbReference type="Proteomes" id="UP001558613">
    <property type="component" value="Unassembled WGS sequence"/>
</dbReference>
<organism evidence="1 2">
    <name type="scientific">Cirrhinus molitorella</name>
    <name type="common">mud carp</name>
    <dbReference type="NCBI Taxonomy" id="172907"/>
    <lineage>
        <taxon>Eukaryota</taxon>
        <taxon>Metazoa</taxon>
        <taxon>Chordata</taxon>
        <taxon>Craniata</taxon>
        <taxon>Vertebrata</taxon>
        <taxon>Euteleostomi</taxon>
        <taxon>Actinopterygii</taxon>
        <taxon>Neopterygii</taxon>
        <taxon>Teleostei</taxon>
        <taxon>Ostariophysi</taxon>
        <taxon>Cypriniformes</taxon>
        <taxon>Cyprinidae</taxon>
        <taxon>Labeoninae</taxon>
        <taxon>Labeonini</taxon>
        <taxon>Cirrhinus</taxon>
    </lineage>
</organism>
<dbReference type="EMBL" id="JAYMGO010000017">
    <property type="protein sequence ID" value="KAL1258381.1"/>
    <property type="molecule type" value="Genomic_DNA"/>
</dbReference>
<proteinExistence type="predicted"/>
<evidence type="ECO:0000313" key="2">
    <source>
        <dbReference type="Proteomes" id="UP001558613"/>
    </source>
</evidence>
<comment type="caution">
    <text evidence="1">The sequence shown here is derived from an EMBL/GenBank/DDBJ whole genome shotgun (WGS) entry which is preliminary data.</text>
</comment>
<name>A0ABR3LZT0_9TELE</name>
<sequence>MTRHNETRSRATNAPSASLPLRDAFAPQRIAALFLSWNDVIVLAPRLSILVQSGASEDLCGIARGRAERLGPGATEQMYLAFIVIMRAALYSRSDGDVWRRTRAAAVGRRRKCHSLPSSSSSSEFQMTDNKESSFRMLSLYTGNVFT</sequence>
<accession>A0ABR3LZT0</accession>
<evidence type="ECO:0000313" key="1">
    <source>
        <dbReference type="EMBL" id="KAL1258381.1"/>
    </source>
</evidence>
<gene>
    <name evidence="1" type="ORF">QQF64_011625</name>
</gene>
<keyword evidence="2" id="KW-1185">Reference proteome</keyword>
<protein>
    <submittedName>
        <fullName evidence="1">Uncharacterized protein</fullName>
    </submittedName>
</protein>